<protein>
    <recommendedName>
        <fullName evidence="11">Mitochondrial intermembrane space import and assembly protein 40 homolog</fullName>
    </recommendedName>
</protein>
<name>A0A4S8JXW8_MUSBA</name>
<evidence type="ECO:0000256" key="1">
    <source>
        <dbReference type="ARBA" id="ARBA00004253"/>
    </source>
</evidence>
<evidence type="ECO:0000313" key="13">
    <source>
        <dbReference type="EMBL" id="THU67161.1"/>
    </source>
</evidence>
<accession>A0A4S8JXW8</accession>
<proteinExistence type="predicted"/>
<dbReference type="EMBL" id="PYDT01000003">
    <property type="protein sequence ID" value="THU67161.1"/>
    <property type="molecule type" value="Genomic_DNA"/>
</dbReference>
<dbReference type="GO" id="GO:0005758">
    <property type="term" value="C:mitochondrial intermembrane space"/>
    <property type="evidence" value="ECO:0007669"/>
    <property type="project" value="UniProtKB-SubCell"/>
</dbReference>
<keyword evidence="5" id="KW-0560">Oxidoreductase</keyword>
<dbReference type="InterPro" id="IPR039289">
    <property type="entry name" value="CHCHD4"/>
</dbReference>
<evidence type="ECO:0000256" key="2">
    <source>
        <dbReference type="ARBA" id="ARBA00004569"/>
    </source>
</evidence>
<keyword evidence="4" id="KW-0653">Protein transport</keyword>
<feature type="region of interest" description="Disordered" evidence="12">
    <location>
        <begin position="1"/>
        <end position="36"/>
    </location>
</feature>
<keyword evidence="7" id="KW-0496">Mitochondrion</keyword>
<keyword evidence="6" id="KW-0811">Translocation</keyword>
<evidence type="ECO:0000256" key="11">
    <source>
        <dbReference type="ARBA" id="ARBA00067557"/>
    </source>
</evidence>
<evidence type="ECO:0000256" key="12">
    <source>
        <dbReference type="SAM" id="MobiDB-lite"/>
    </source>
</evidence>
<dbReference type="Proteomes" id="UP000317650">
    <property type="component" value="Chromosome 5"/>
</dbReference>
<dbReference type="GO" id="GO:0045041">
    <property type="term" value="P:protein import into mitochondrial intermembrane space"/>
    <property type="evidence" value="ECO:0007669"/>
    <property type="project" value="InterPro"/>
</dbReference>
<evidence type="ECO:0000256" key="8">
    <source>
        <dbReference type="ARBA" id="ARBA00023140"/>
    </source>
</evidence>
<organism evidence="13 14">
    <name type="scientific">Musa balbisiana</name>
    <name type="common">Banana</name>
    <dbReference type="NCBI Taxonomy" id="52838"/>
    <lineage>
        <taxon>Eukaryota</taxon>
        <taxon>Viridiplantae</taxon>
        <taxon>Streptophyta</taxon>
        <taxon>Embryophyta</taxon>
        <taxon>Tracheophyta</taxon>
        <taxon>Spermatophyta</taxon>
        <taxon>Magnoliopsida</taxon>
        <taxon>Liliopsida</taxon>
        <taxon>Zingiberales</taxon>
        <taxon>Musaceae</taxon>
        <taxon>Musa</taxon>
    </lineage>
</organism>
<dbReference type="PANTHER" id="PTHR21622:SF0">
    <property type="entry name" value="COILED-COIL-HELIX-COILED-COIL-HELIX DOMAIN CONTAINING 4"/>
    <property type="match status" value="1"/>
</dbReference>
<dbReference type="STRING" id="52838.A0A4S8JXW8"/>
<evidence type="ECO:0000256" key="9">
    <source>
        <dbReference type="ARBA" id="ARBA00023157"/>
    </source>
</evidence>
<keyword evidence="8" id="KW-0576">Peroxisome</keyword>
<evidence type="ECO:0000256" key="6">
    <source>
        <dbReference type="ARBA" id="ARBA00023010"/>
    </source>
</evidence>
<dbReference type="GO" id="GO:0015035">
    <property type="term" value="F:protein-disulfide reductase activity"/>
    <property type="evidence" value="ECO:0007669"/>
    <property type="project" value="InterPro"/>
</dbReference>
<evidence type="ECO:0000256" key="4">
    <source>
        <dbReference type="ARBA" id="ARBA00022927"/>
    </source>
</evidence>
<keyword evidence="10" id="KW-0676">Redox-active center</keyword>
<reference evidence="13 14" key="1">
    <citation type="journal article" date="2019" name="Nat. Plants">
        <title>Genome sequencing of Musa balbisiana reveals subgenome evolution and function divergence in polyploid bananas.</title>
        <authorList>
            <person name="Yao X."/>
        </authorList>
    </citation>
    <scope>NUCLEOTIDE SEQUENCE [LARGE SCALE GENOMIC DNA]</scope>
    <source>
        <strain evidence="14">cv. DH-PKW</strain>
        <tissue evidence="13">Leaves</tissue>
    </source>
</reference>
<evidence type="ECO:0000313" key="14">
    <source>
        <dbReference type="Proteomes" id="UP000317650"/>
    </source>
</evidence>
<gene>
    <name evidence="13" type="ORF">C4D60_Mb05t21730</name>
</gene>
<dbReference type="PANTHER" id="PTHR21622">
    <property type="entry name" value="COILED-COIL-HELIX-COILED-COIL-HELIX DOMAIN CONTAINING 4"/>
    <property type="match status" value="1"/>
</dbReference>
<keyword evidence="9" id="KW-1015">Disulfide bond</keyword>
<evidence type="ECO:0000256" key="5">
    <source>
        <dbReference type="ARBA" id="ARBA00023002"/>
    </source>
</evidence>
<keyword evidence="14" id="KW-1185">Reference proteome</keyword>
<dbReference type="AlphaFoldDB" id="A0A4S8JXW8"/>
<sequence>MGQIQSDAAAAAAEAASKTEQPPPSIEPPPSPAASSMEALVAEAMATGDDDSEESLEEKAQRALKCPCVADLRKGPCGVQFSEAFVCFIKSTAEEKGSDCVNPFVALQNCIKANPDAFTKDILDEEKEPEEEKVQDYKIIPPSWSREPIPKN</sequence>
<dbReference type="FunFam" id="1.10.287.2900:FF:000003">
    <property type="entry name" value="mitochondrial intermembrane space import and assembly protein 40"/>
    <property type="match status" value="1"/>
</dbReference>
<evidence type="ECO:0000256" key="3">
    <source>
        <dbReference type="ARBA" id="ARBA00022448"/>
    </source>
</evidence>
<keyword evidence="3" id="KW-0813">Transport</keyword>
<evidence type="ECO:0000256" key="10">
    <source>
        <dbReference type="ARBA" id="ARBA00023284"/>
    </source>
</evidence>
<comment type="subcellular location">
    <subcellularLocation>
        <location evidence="2">Mitochondrion intermembrane space</location>
    </subcellularLocation>
    <subcellularLocation>
        <location evidence="1">Peroxisome matrix</location>
    </subcellularLocation>
</comment>
<evidence type="ECO:0000256" key="7">
    <source>
        <dbReference type="ARBA" id="ARBA00023128"/>
    </source>
</evidence>
<dbReference type="Gene3D" id="1.10.287.2900">
    <property type="match status" value="1"/>
</dbReference>
<comment type="caution">
    <text evidence="13">The sequence shown here is derived from an EMBL/GenBank/DDBJ whole genome shotgun (WGS) entry which is preliminary data.</text>
</comment>
<dbReference type="GO" id="GO:0005782">
    <property type="term" value="C:peroxisomal matrix"/>
    <property type="evidence" value="ECO:0007669"/>
    <property type="project" value="UniProtKB-SubCell"/>
</dbReference>
<feature type="compositionally biased region" description="Pro residues" evidence="12">
    <location>
        <begin position="21"/>
        <end position="32"/>
    </location>
</feature>